<proteinExistence type="predicted"/>
<evidence type="ECO:0000256" key="1">
    <source>
        <dbReference type="SAM" id="MobiDB-lite"/>
    </source>
</evidence>
<sequence length="623" mass="70773">MSTASQAKDEFNEATARYLDWLKSHNVDISPKITIHDYTSINQGRGVIALDNIKEGEVLATIPKTTLINVKHNLLVDNFPNLKHYLMRLPHWEALIIILLYELLNKQQSPWLEYINVLPQSGFDQLMFWSSNELNLLQPSCVLDRVGKEAAKEMFHKILDIVKDLKIEGLSDVTFEEYNTVATLIMSYSFDVELTKQEEKEMKTQLGVADEENEDGFDDEDDDVPELVQHGNNSNTDAADVKTLLERNGIPLDEAEEGSVEPVELAVDESEDNDNEESELKKGEDEGNEEEEEENEEEEEEEEEESDDDAESGSPEILNDGCIKSMVPLADTLNADTHYNNAVINYEENNLVITSIKAIKKGDQIFNTYSNHPNGEILRRYGYVEPQGSKGDFGEIPISIIYQFFIEKYVVRESELGHLLELIGEVSYQEQMIDDEDGGFELILDSYDCFSTGEVTIELVFLIQFLTTYLTLLKDNDNNIVDITFGSVKRVYRKIYQLIESKKVTSDLIKNLTEIFEIRLDQYPDYASEPFSKDLETMTRDIMAKIVLQSEFQSLRACQQDVQKTVGRTLDASVKVVASDKLVRAIAKSGESGSKKDTERTSGEKRGNENEGGRSKKTKMRKN</sequence>
<dbReference type="PANTHER" id="PTHR13271:SF34">
    <property type="entry name" value="N-LYSINE METHYLTRANSFERASE SETD6"/>
    <property type="match status" value="1"/>
</dbReference>
<dbReference type="GO" id="GO:0016279">
    <property type="term" value="F:protein-lysine N-methyltransferase activity"/>
    <property type="evidence" value="ECO:0007669"/>
    <property type="project" value="TreeGrafter"/>
</dbReference>
<feature type="compositionally biased region" description="Acidic residues" evidence="1">
    <location>
        <begin position="209"/>
        <end position="225"/>
    </location>
</feature>
<feature type="compositionally biased region" description="Basic and acidic residues" evidence="1">
    <location>
        <begin position="593"/>
        <end position="614"/>
    </location>
</feature>
<dbReference type="InterPro" id="IPR050600">
    <property type="entry name" value="SETD3_SETD6_MTase"/>
</dbReference>
<reference evidence="3" key="1">
    <citation type="submission" date="2020-03" db="EMBL/GenBank/DDBJ databases">
        <title>FDA dAtabase for Regulatory Grade micrObial Sequences (FDA-ARGOS): Supporting development and validation of Infectious Disease Dx tests.</title>
        <authorList>
            <person name="Campos J."/>
            <person name="Goldberg B."/>
            <person name="Tallon L."/>
            <person name="Sadzewicz L."/>
            <person name="Vavikolanu K."/>
            <person name="Mehta A."/>
            <person name="Aluvathingal J."/>
            <person name="Nadendla S."/>
            <person name="Nandy P."/>
            <person name="Geyer C."/>
            <person name="Yan Y."/>
            <person name="Sichtig H."/>
        </authorList>
    </citation>
    <scope>NUCLEOTIDE SEQUENCE [LARGE SCALE GENOMIC DNA]</scope>
    <source>
        <strain evidence="3">FDAARGOS_652</strain>
    </source>
</reference>
<evidence type="ECO:0000313" key="3">
    <source>
        <dbReference type="EMBL" id="KAF6044195.1"/>
    </source>
</evidence>
<protein>
    <submittedName>
        <fullName evidence="3">SET domain family protein</fullName>
    </submittedName>
</protein>
<dbReference type="PROSITE" id="PS50280">
    <property type="entry name" value="SET"/>
    <property type="match status" value="1"/>
</dbReference>
<evidence type="ECO:0000313" key="4">
    <source>
        <dbReference type="Proteomes" id="UP000590412"/>
    </source>
</evidence>
<feature type="region of interest" description="Disordered" evidence="1">
    <location>
        <begin position="201"/>
        <end position="320"/>
    </location>
</feature>
<dbReference type="Pfam" id="PF00856">
    <property type="entry name" value="SET"/>
    <property type="match status" value="1"/>
</dbReference>
<accession>A0A8X7NF21</accession>
<feature type="region of interest" description="Disordered" evidence="1">
    <location>
        <begin position="587"/>
        <end position="623"/>
    </location>
</feature>
<dbReference type="AlphaFoldDB" id="A0A8X7NF21"/>
<feature type="domain" description="SET" evidence="2">
    <location>
        <begin position="31"/>
        <end position="370"/>
    </location>
</feature>
<feature type="compositionally biased region" description="Acidic residues" evidence="1">
    <location>
        <begin position="266"/>
        <end position="277"/>
    </location>
</feature>
<dbReference type="OrthoDB" id="341421at2759"/>
<dbReference type="SUPFAM" id="SSF82199">
    <property type="entry name" value="SET domain"/>
    <property type="match status" value="2"/>
</dbReference>
<dbReference type="EMBL" id="JABWAB010000011">
    <property type="protein sequence ID" value="KAF6044195.1"/>
    <property type="molecule type" value="Genomic_DNA"/>
</dbReference>
<feature type="compositionally biased region" description="Acidic residues" evidence="1">
    <location>
        <begin position="286"/>
        <end position="311"/>
    </location>
</feature>
<name>A0A8X7NF21_CANPA</name>
<dbReference type="GO" id="GO:0005634">
    <property type="term" value="C:nucleus"/>
    <property type="evidence" value="ECO:0007669"/>
    <property type="project" value="TreeGrafter"/>
</dbReference>
<evidence type="ECO:0000259" key="2">
    <source>
        <dbReference type="PROSITE" id="PS50280"/>
    </source>
</evidence>
<dbReference type="Gene3D" id="3.90.1410.10">
    <property type="entry name" value="set domain protein methyltransferase, domain 1"/>
    <property type="match status" value="2"/>
</dbReference>
<comment type="caution">
    <text evidence="3">The sequence shown here is derived from an EMBL/GenBank/DDBJ whole genome shotgun (WGS) entry which is preliminary data.</text>
</comment>
<dbReference type="Proteomes" id="UP000590412">
    <property type="component" value="Unassembled WGS sequence"/>
</dbReference>
<dbReference type="InterPro" id="IPR046341">
    <property type="entry name" value="SET_dom_sf"/>
</dbReference>
<organism evidence="3 4">
    <name type="scientific">Candida parapsilosis</name>
    <name type="common">Yeast</name>
    <dbReference type="NCBI Taxonomy" id="5480"/>
    <lineage>
        <taxon>Eukaryota</taxon>
        <taxon>Fungi</taxon>
        <taxon>Dikarya</taxon>
        <taxon>Ascomycota</taxon>
        <taxon>Saccharomycotina</taxon>
        <taxon>Pichiomycetes</taxon>
        <taxon>Debaryomycetaceae</taxon>
        <taxon>Candida/Lodderomyces clade</taxon>
        <taxon>Candida</taxon>
    </lineage>
</organism>
<gene>
    <name evidence="3" type="ORF">FOB60_005288</name>
</gene>
<dbReference type="PANTHER" id="PTHR13271">
    <property type="entry name" value="UNCHARACTERIZED PUTATIVE METHYLTRANSFERASE"/>
    <property type="match status" value="1"/>
</dbReference>
<dbReference type="InterPro" id="IPR001214">
    <property type="entry name" value="SET_dom"/>
</dbReference>